<feature type="compositionally biased region" description="Basic and acidic residues" evidence="1">
    <location>
        <begin position="63"/>
        <end position="79"/>
    </location>
</feature>
<evidence type="ECO:0000256" key="1">
    <source>
        <dbReference type="SAM" id="MobiDB-lite"/>
    </source>
</evidence>
<accession>A0ABW4Z7A0</accession>
<keyword evidence="3" id="KW-1185">Reference proteome</keyword>
<feature type="region of interest" description="Disordered" evidence="1">
    <location>
        <begin position="63"/>
        <end position="101"/>
    </location>
</feature>
<reference evidence="3" key="1">
    <citation type="journal article" date="2019" name="Int. J. Syst. Evol. Microbiol.">
        <title>The Global Catalogue of Microorganisms (GCM) 10K type strain sequencing project: providing services to taxonomists for standard genome sequencing and annotation.</title>
        <authorList>
            <consortium name="The Broad Institute Genomics Platform"/>
            <consortium name="The Broad Institute Genome Sequencing Center for Infectious Disease"/>
            <person name="Wu L."/>
            <person name="Ma J."/>
        </authorList>
    </citation>
    <scope>NUCLEOTIDE SEQUENCE [LARGE SCALE GENOMIC DNA]</scope>
    <source>
        <strain evidence="3">CCUG 57942</strain>
    </source>
</reference>
<dbReference type="EMBL" id="JBHUJB010000005">
    <property type="protein sequence ID" value="MFD2157426.1"/>
    <property type="molecule type" value="Genomic_DNA"/>
</dbReference>
<protein>
    <submittedName>
        <fullName evidence="2">Uncharacterized protein</fullName>
    </submittedName>
</protein>
<sequence>MKRCLVVLFFVLAAIVLIVRGYKGAAHIVGATELNPLGLKNSPYGAIVGLALQDPVDQIHHGGRDHSHMDGHHHDEHGNHISPPHGSTGHSDGMHTGGLEEAQPWPMRAKRYMVGMESKIRQDNNPYGRGRAVLDYEDKKVRDLTLLAYEMDPTNYANYNNLTYFYLTSPMIAGDRKEAMYALAERTIHECSKDYTNPEKALTAASAAENVMIWKSEGIELSKFNEIRTYYDRFESLVKVFEKSWDVAYKEGRLSGMTEERAYEIEGRYKLFSYNLKEYKKKIVAAEANNL</sequence>
<dbReference type="Proteomes" id="UP001597389">
    <property type="component" value="Unassembled WGS sequence"/>
</dbReference>
<evidence type="ECO:0000313" key="2">
    <source>
        <dbReference type="EMBL" id="MFD2157426.1"/>
    </source>
</evidence>
<evidence type="ECO:0000313" key="3">
    <source>
        <dbReference type="Proteomes" id="UP001597389"/>
    </source>
</evidence>
<gene>
    <name evidence="2" type="ORF">ACFSW8_00770</name>
</gene>
<comment type="caution">
    <text evidence="2">The sequence shown here is derived from an EMBL/GenBank/DDBJ whole genome shotgun (WGS) entry which is preliminary data.</text>
</comment>
<organism evidence="2 3">
    <name type="scientific">Rubritalea tangerina</name>
    <dbReference type="NCBI Taxonomy" id="430798"/>
    <lineage>
        <taxon>Bacteria</taxon>
        <taxon>Pseudomonadati</taxon>
        <taxon>Verrucomicrobiota</taxon>
        <taxon>Verrucomicrobiia</taxon>
        <taxon>Verrucomicrobiales</taxon>
        <taxon>Rubritaleaceae</taxon>
        <taxon>Rubritalea</taxon>
    </lineage>
</organism>
<dbReference type="RefSeq" id="WP_377177200.1">
    <property type="nucleotide sequence ID" value="NZ_JBHUJB010000005.1"/>
</dbReference>
<name>A0ABW4Z7A0_9BACT</name>
<proteinExistence type="predicted"/>